<protein>
    <submittedName>
        <fullName evidence="2">Uncharacterized protein</fullName>
    </submittedName>
</protein>
<accession>A0AAN8DI85</accession>
<dbReference type="Proteomes" id="UP001331515">
    <property type="component" value="Unassembled WGS sequence"/>
</dbReference>
<keyword evidence="3" id="KW-1185">Reference proteome</keyword>
<sequence length="79" mass="8446">MGEVKTLDVGTPSALTPADLPDERDLCPSRSHNPSISSRPSRLQGRSSTYTLQLTLGSGYYSLKQGKTKSKDVGSCDVC</sequence>
<evidence type="ECO:0000313" key="2">
    <source>
        <dbReference type="EMBL" id="KAK5923311.1"/>
    </source>
</evidence>
<evidence type="ECO:0000313" key="3">
    <source>
        <dbReference type="Proteomes" id="UP001331515"/>
    </source>
</evidence>
<name>A0AAN8DI85_CHAGU</name>
<gene>
    <name evidence="2" type="ORF">CgunFtcFv8_000292</name>
</gene>
<comment type="caution">
    <text evidence="2">The sequence shown here is derived from an EMBL/GenBank/DDBJ whole genome shotgun (WGS) entry which is preliminary data.</text>
</comment>
<reference evidence="2 3" key="1">
    <citation type="journal article" date="2023" name="Mol. Biol. Evol.">
        <title>Genomics of Secondarily Temperate Adaptation in the Only Non-Antarctic Icefish.</title>
        <authorList>
            <person name="Rivera-Colon A.G."/>
            <person name="Rayamajhi N."/>
            <person name="Minhas B.F."/>
            <person name="Madrigal G."/>
            <person name="Bilyk K.T."/>
            <person name="Yoon V."/>
            <person name="Hune M."/>
            <person name="Gregory S."/>
            <person name="Cheng C.H.C."/>
            <person name="Catchen J.M."/>
        </authorList>
    </citation>
    <scope>NUCLEOTIDE SEQUENCE [LARGE SCALE GENOMIC DNA]</scope>
    <source>
        <tissue evidence="2">White muscle</tissue>
    </source>
</reference>
<evidence type="ECO:0000256" key="1">
    <source>
        <dbReference type="SAM" id="MobiDB-lite"/>
    </source>
</evidence>
<feature type="region of interest" description="Disordered" evidence="1">
    <location>
        <begin position="1"/>
        <end position="47"/>
    </location>
</feature>
<dbReference type="AlphaFoldDB" id="A0AAN8DI85"/>
<proteinExistence type="predicted"/>
<organism evidence="2 3">
    <name type="scientific">Champsocephalus gunnari</name>
    <name type="common">Mackerel icefish</name>
    <dbReference type="NCBI Taxonomy" id="52237"/>
    <lineage>
        <taxon>Eukaryota</taxon>
        <taxon>Metazoa</taxon>
        <taxon>Chordata</taxon>
        <taxon>Craniata</taxon>
        <taxon>Vertebrata</taxon>
        <taxon>Euteleostomi</taxon>
        <taxon>Actinopterygii</taxon>
        <taxon>Neopterygii</taxon>
        <taxon>Teleostei</taxon>
        <taxon>Neoteleostei</taxon>
        <taxon>Acanthomorphata</taxon>
        <taxon>Eupercaria</taxon>
        <taxon>Perciformes</taxon>
        <taxon>Notothenioidei</taxon>
        <taxon>Channichthyidae</taxon>
        <taxon>Champsocephalus</taxon>
    </lineage>
</organism>
<feature type="compositionally biased region" description="Polar residues" evidence="1">
    <location>
        <begin position="30"/>
        <end position="47"/>
    </location>
</feature>
<dbReference type="EMBL" id="JAURVH010001521">
    <property type="protein sequence ID" value="KAK5923311.1"/>
    <property type="molecule type" value="Genomic_DNA"/>
</dbReference>